<proteinExistence type="predicted"/>
<reference evidence="1 2" key="1">
    <citation type="journal article" date="2014" name="Genome Announc.">
        <title>Draft Genome Sequence of Paenibacillus pini JCM 16418T, Isolated from the Rhizosphere of Pine Tree.</title>
        <authorList>
            <person name="Yuki M."/>
            <person name="Oshima K."/>
            <person name="Suda W."/>
            <person name="Oshida Y."/>
            <person name="Kitamura K."/>
            <person name="Iida Y."/>
            <person name="Hattori M."/>
            <person name="Ohkuma M."/>
        </authorList>
    </citation>
    <scope>NUCLEOTIDE SEQUENCE [LARGE SCALE GENOMIC DNA]</scope>
    <source>
        <strain evidence="1 2">JCM 16418</strain>
    </source>
</reference>
<organism evidence="1 2">
    <name type="scientific">Paenibacillus pini JCM 16418</name>
    <dbReference type="NCBI Taxonomy" id="1236976"/>
    <lineage>
        <taxon>Bacteria</taxon>
        <taxon>Bacillati</taxon>
        <taxon>Bacillota</taxon>
        <taxon>Bacilli</taxon>
        <taxon>Bacillales</taxon>
        <taxon>Paenibacillaceae</taxon>
        <taxon>Paenibacillus</taxon>
    </lineage>
</organism>
<keyword evidence="2" id="KW-1185">Reference proteome</keyword>
<dbReference type="EMBL" id="BAVZ01000015">
    <property type="protein sequence ID" value="GAF09863.1"/>
    <property type="molecule type" value="Genomic_DNA"/>
</dbReference>
<dbReference type="STRING" id="1236976.JCM16418_4023"/>
<evidence type="ECO:0000313" key="2">
    <source>
        <dbReference type="Proteomes" id="UP000019364"/>
    </source>
</evidence>
<dbReference type="SUPFAM" id="SSF52172">
    <property type="entry name" value="CheY-like"/>
    <property type="match status" value="1"/>
</dbReference>
<comment type="caution">
    <text evidence="1">The sequence shown here is derived from an EMBL/GenBank/DDBJ whole genome shotgun (WGS) entry which is preliminary data.</text>
</comment>
<gene>
    <name evidence="1" type="ORF">JCM16418_4023</name>
</gene>
<name>W7YR08_9BACL</name>
<dbReference type="Proteomes" id="UP000019364">
    <property type="component" value="Unassembled WGS sequence"/>
</dbReference>
<dbReference type="Gene3D" id="3.40.50.2300">
    <property type="match status" value="1"/>
</dbReference>
<evidence type="ECO:0000313" key="1">
    <source>
        <dbReference type="EMBL" id="GAF09863.1"/>
    </source>
</evidence>
<dbReference type="AlphaFoldDB" id="W7YR08"/>
<sequence>MKIILSIFEEFEVTATVVNGSEAVEYCKANEVGETLLDVRLTNMNGVSLKVVGLLRLTASFLCIEPMGQVYLLGR</sequence>
<dbReference type="InterPro" id="IPR011006">
    <property type="entry name" value="CheY-like_superfamily"/>
</dbReference>
<protein>
    <submittedName>
        <fullName evidence="1">Uncharacterized protein</fullName>
    </submittedName>
</protein>
<accession>W7YR08</accession>
<dbReference type="eggNOG" id="COG2197">
    <property type="taxonomic scope" value="Bacteria"/>
</dbReference>